<dbReference type="GO" id="GO:0015031">
    <property type="term" value="P:protein transport"/>
    <property type="evidence" value="ECO:0007669"/>
    <property type="project" value="UniProtKB-KW"/>
</dbReference>
<dbReference type="PANTHER" id="PTHR34982">
    <property type="entry name" value="YOP PROTEINS TRANSLOCATION PROTEIN L"/>
    <property type="match status" value="1"/>
</dbReference>
<name>A0A2D6YGS4_9DELT</name>
<comment type="function">
    <text evidence="1">Needed for flagellar regrowth and assembly.</text>
</comment>
<gene>
    <name evidence="9" type="ORF">CMN54_02670</name>
</gene>
<comment type="similarity">
    <text evidence="2">Belongs to the FliH family.</text>
</comment>
<feature type="region of interest" description="Disordered" evidence="7">
    <location>
        <begin position="438"/>
        <end position="472"/>
    </location>
</feature>
<dbReference type="EMBL" id="NZEX01000026">
    <property type="protein sequence ID" value="MAH62356.1"/>
    <property type="molecule type" value="Genomic_DNA"/>
</dbReference>
<accession>A0A2D6YGS4</accession>
<keyword evidence="5" id="KW-0653">Protein transport</keyword>
<dbReference type="InterPro" id="IPR051472">
    <property type="entry name" value="T3SS_Stator/FliH"/>
</dbReference>
<dbReference type="AlphaFoldDB" id="A0A2D6YGS4"/>
<feature type="compositionally biased region" description="Basic and acidic residues" evidence="7">
    <location>
        <begin position="44"/>
        <end position="53"/>
    </location>
</feature>
<proteinExistence type="inferred from homology"/>
<dbReference type="PANTHER" id="PTHR34982:SF1">
    <property type="entry name" value="FLAGELLAR ASSEMBLY PROTEIN FLIH"/>
    <property type="match status" value="1"/>
</dbReference>
<evidence type="ECO:0000256" key="3">
    <source>
        <dbReference type="ARBA" id="ARBA00022448"/>
    </source>
</evidence>
<feature type="region of interest" description="Disordered" evidence="7">
    <location>
        <begin position="37"/>
        <end position="65"/>
    </location>
</feature>
<evidence type="ECO:0000313" key="9">
    <source>
        <dbReference type="EMBL" id="MAH62356.1"/>
    </source>
</evidence>
<evidence type="ECO:0000256" key="5">
    <source>
        <dbReference type="ARBA" id="ARBA00022927"/>
    </source>
</evidence>
<dbReference type="SUPFAM" id="SSF160527">
    <property type="entry name" value="V-type ATPase subunit E-like"/>
    <property type="match status" value="1"/>
</dbReference>
<evidence type="ECO:0000256" key="1">
    <source>
        <dbReference type="ARBA" id="ARBA00003041"/>
    </source>
</evidence>
<dbReference type="Pfam" id="PF02108">
    <property type="entry name" value="FliH"/>
    <property type="match status" value="1"/>
</dbReference>
<keyword evidence="3" id="KW-0813">Transport</keyword>
<evidence type="ECO:0000313" key="10">
    <source>
        <dbReference type="Proteomes" id="UP000226525"/>
    </source>
</evidence>
<evidence type="ECO:0000259" key="8">
    <source>
        <dbReference type="Pfam" id="PF02108"/>
    </source>
</evidence>
<dbReference type="GO" id="GO:0005829">
    <property type="term" value="C:cytosol"/>
    <property type="evidence" value="ECO:0007669"/>
    <property type="project" value="TreeGrafter"/>
</dbReference>
<protein>
    <recommendedName>
        <fullName evidence="8">Flagellar assembly protein FliH/Type III secretion system HrpE domain-containing protein</fullName>
    </recommendedName>
</protein>
<dbReference type="InterPro" id="IPR018035">
    <property type="entry name" value="Flagellar_FliH/T3SS_HrpE"/>
</dbReference>
<dbReference type="Proteomes" id="UP000226525">
    <property type="component" value="Unassembled WGS sequence"/>
</dbReference>
<sequence>MVAILESLPFSLTFPSNNSCLMSSPEALEQFTLPSFDEDVESQEPGRPHRKPDVAPPPVPTGEVPEHLAKGKEFEAIQYFEGYDASYQESSHSSAFGDLDTGEESYSDEEKQELASVFATDNFIRENSLLTDAEAFAKSIREGAQLYKQQLLLKTEKANLEAEQFKHEALTLKQTMEDERQSVLREAHIAADKVKDQGYQEGFDAGLQAGIEKRFQESEYLANQMNGVIEQLANLRQVVRFQAEQELVQLAVLIAKQVIVQELMINPEMLQNILVKALREIESKGKIQVFLHPEDYEFIKNTGVNLDQYMGEEQTLVLKVNQEAEPGSIFIETDDDVLNFTFQQQFEQIEEELSQRLAERQVQMHSVDMDAYDFAVPEELQAAAGDPTVQGTESAGQHVLTAPEEQGNPVATEEILESTAGVKGEEELIDAVDANAEIDPAELFGGPSPTETSTESDTVIDPNELFGNFDEH</sequence>
<comment type="caution">
    <text evidence="9">The sequence shown here is derived from an EMBL/GenBank/DDBJ whole genome shotgun (WGS) entry which is preliminary data.</text>
</comment>
<evidence type="ECO:0000256" key="6">
    <source>
        <dbReference type="ARBA" id="ARBA00023225"/>
    </source>
</evidence>
<feature type="compositionally biased region" description="Low complexity" evidence="7">
    <location>
        <begin position="445"/>
        <end position="456"/>
    </location>
</feature>
<evidence type="ECO:0000256" key="7">
    <source>
        <dbReference type="SAM" id="MobiDB-lite"/>
    </source>
</evidence>
<dbReference type="GO" id="GO:0044781">
    <property type="term" value="P:bacterial-type flagellum organization"/>
    <property type="evidence" value="ECO:0007669"/>
    <property type="project" value="UniProtKB-KW"/>
</dbReference>
<keyword evidence="4" id="KW-1005">Bacterial flagellum biogenesis</keyword>
<reference evidence="10" key="1">
    <citation type="submission" date="2017-09" db="EMBL/GenBank/DDBJ databases">
        <title>The Reconstruction of 2,631 Draft Metagenome-Assembled Genomes from the Global Oceans.</title>
        <authorList>
            <person name="Tully B.J."/>
            <person name="Graham E.D."/>
            <person name="Heidelberg J.F."/>
        </authorList>
    </citation>
    <scope>NUCLEOTIDE SEQUENCE [LARGE SCALE GENOMIC DNA]</scope>
</reference>
<evidence type="ECO:0000256" key="4">
    <source>
        <dbReference type="ARBA" id="ARBA00022795"/>
    </source>
</evidence>
<organism evidence="9 10">
    <name type="scientific">SAR324 cluster bacterium</name>
    <dbReference type="NCBI Taxonomy" id="2024889"/>
    <lineage>
        <taxon>Bacteria</taxon>
        <taxon>Deltaproteobacteria</taxon>
        <taxon>SAR324 cluster</taxon>
    </lineage>
</organism>
<evidence type="ECO:0000256" key="2">
    <source>
        <dbReference type="ARBA" id="ARBA00006602"/>
    </source>
</evidence>
<feature type="domain" description="Flagellar assembly protein FliH/Type III secretion system HrpE" evidence="8">
    <location>
        <begin position="222"/>
        <end position="349"/>
    </location>
</feature>
<keyword evidence="6" id="KW-1006">Bacterial flagellum protein export</keyword>